<organism evidence="5 6">
    <name type="scientific">Cordyceps confragosa</name>
    <name type="common">Lecanicillium lecanii</name>
    <dbReference type="NCBI Taxonomy" id="2714763"/>
    <lineage>
        <taxon>Eukaryota</taxon>
        <taxon>Fungi</taxon>
        <taxon>Dikarya</taxon>
        <taxon>Ascomycota</taxon>
        <taxon>Pezizomycotina</taxon>
        <taxon>Sordariomycetes</taxon>
        <taxon>Hypocreomycetidae</taxon>
        <taxon>Hypocreales</taxon>
        <taxon>Cordycipitaceae</taxon>
        <taxon>Akanthomyces</taxon>
    </lineage>
</organism>
<feature type="domain" description="2EXR" evidence="4">
    <location>
        <begin position="10"/>
        <end position="106"/>
    </location>
</feature>
<keyword evidence="2" id="KW-0843">Virulence</keyword>
<dbReference type="InterPro" id="IPR017853">
    <property type="entry name" value="GH"/>
</dbReference>
<keyword evidence="1" id="KW-0147">Chitin-binding</keyword>
<dbReference type="InterPro" id="IPR029070">
    <property type="entry name" value="Chitinase_insertion_sf"/>
</dbReference>
<keyword evidence="6" id="KW-1185">Reference proteome</keyword>
<accession>A0A179IJV9</accession>
<feature type="region of interest" description="Disordered" evidence="3">
    <location>
        <begin position="882"/>
        <end position="902"/>
    </location>
</feature>
<dbReference type="OrthoDB" id="3540486at2759"/>
<name>A0A179IJV9_CORDF</name>
<dbReference type="PANTHER" id="PTHR47700">
    <property type="entry name" value="V CHITINASE, PUTATIVE (AFU_ORTHOLOGUE AFUA_6G13720)-RELATED"/>
    <property type="match status" value="1"/>
</dbReference>
<comment type="caution">
    <text evidence="5">The sequence shown here is derived from an EMBL/GenBank/DDBJ whole genome shotgun (WGS) entry which is preliminary data.</text>
</comment>
<sequence>MAKSPPPTTFHLFSRLPPELRDRIWFFTLPRRVVPLDNPLVHSRNQKEQQCWVGFRQQERRAKAPPCTASVCREARRVALCWGGVEDMETGISLTHVWIQRKLDTVLFGWTYECSVRAGHGEDMMELFLWGQRYFHPGGPVCLTAEQFLEFHPSPSAPEGNYAPYFRMDESASIAYLLRNAREDEEEVHLNADLSAPMDVDVAMVTIYIHATRADVLASQLFGRIADEPSQLVDSDDAATIAKFRTLFDENPDNQRRVALAEKFNAIQAPEFPAQVATWLVKVAWKLLAIKWLHEKQHNPQSSIYSDPMQVIDRPELWNSSLRMRPGPEGMNSFKVDHPWVVEETQRLPRLRPKIWFTYCTKDCKVPGTKKPTGGTNFADLSPCPLNACCDVWGKACVHSNQILVGASSYGRSIRIKDEHCSGPFCTFLGGRDHSQAYEGRCTGTGGYISNAEIGEIIAKRQNYSIVQSFVDKDSGSNIAMYGEPGAVDWVAYMDSDVKADRVDWIKQQNFRGFRDWAIDLESFTGGDTSGGFDPDDEEWGWEFEGNSACSDNPGSLQSIADSIDKISRKCASFYVLKENIDPKLDAFMEFGKGEGNEFFTCKWKVGKRSGSGPCTGIPHYWDQDSSFEVEYKLSDEDGFYKAASEKLGIDKDWIAFGDRTKDYDCRPNVNDATQGRPGRGGSCISPPCSKIFRGRKNVPVKAGDDKNKVGNPKEKLTNIMPNITALKDTLTSTYATVGLGIYDDTQDRADVMDAIVGYSPPILQLSESADSMRTIKDIGERANAVKKRNLIISIINYILMALPFVGEAVGPLVGSATDKDSAPFAILVLILTSGFGGEGRLSRQEGLAEASAARRGMKAGDLSKYTETSKEKTPLFKRLAKKASAQNPPDLEVPAANVAFK</sequence>
<evidence type="ECO:0000313" key="5">
    <source>
        <dbReference type="EMBL" id="OAR02019.1"/>
    </source>
</evidence>
<dbReference type="Proteomes" id="UP000243081">
    <property type="component" value="Unassembled WGS sequence"/>
</dbReference>
<dbReference type="Pfam" id="PF20150">
    <property type="entry name" value="2EXR"/>
    <property type="match status" value="1"/>
</dbReference>
<dbReference type="PANTHER" id="PTHR47700:SF2">
    <property type="entry name" value="CHITINASE"/>
    <property type="match status" value="1"/>
</dbReference>
<dbReference type="InterPro" id="IPR053214">
    <property type="entry name" value="LysM12-like"/>
</dbReference>
<dbReference type="Gene3D" id="3.10.50.10">
    <property type="match status" value="1"/>
</dbReference>
<proteinExistence type="predicted"/>
<dbReference type="SUPFAM" id="SSF54556">
    <property type="entry name" value="Chitinase insertion domain"/>
    <property type="match status" value="1"/>
</dbReference>
<dbReference type="InterPro" id="IPR045518">
    <property type="entry name" value="2EXR"/>
</dbReference>
<dbReference type="AlphaFoldDB" id="A0A179IJV9"/>
<dbReference type="GO" id="GO:0008061">
    <property type="term" value="F:chitin binding"/>
    <property type="evidence" value="ECO:0007669"/>
    <property type="project" value="UniProtKB-KW"/>
</dbReference>
<reference evidence="5 6" key="1">
    <citation type="submission" date="2016-03" db="EMBL/GenBank/DDBJ databases">
        <title>Fine-scale spatial genetic structure of a fungal parasite of coffee scale insects.</title>
        <authorList>
            <person name="Jackson D."/>
            <person name="Zemenick K.A."/>
            <person name="Malloure B."/>
            <person name="Quandt C.A."/>
            <person name="James T.Y."/>
        </authorList>
    </citation>
    <scope>NUCLEOTIDE SEQUENCE [LARGE SCALE GENOMIC DNA]</scope>
    <source>
        <strain evidence="5 6">UM487</strain>
    </source>
</reference>
<evidence type="ECO:0000256" key="2">
    <source>
        <dbReference type="ARBA" id="ARBA00023026"/>
    </source>
</evidence>
<protein>
    <recommendedName>
        <fullName evidence="4">2EXR domain-containing protein</fullName>
    </recommendedName>
</protein>
<dbReference type="SUPFAM" id="SSF51445">
    <property type="entry name" value="(Trans)glycosidases"/>
    <property type="match status" value="1"/>
</dbReference>
<evidence type="ECO:0000313" key="6">
    <source>
        <dbReference type="Proteomes" id="UP000243081"/>
    </source>
</evidence>
<evidence type="ECO:0000256" key="1">
    <source>
        <dbReference type="ARBA" id="ARBA00022669"/>
    </source>
</evidence>
<evidence type="ECO:0000259" key="4">
    <source>
        <dbReference type="Pfam" id="PF20150"/>
    </source>
</evidence>
<gene>
    <name evidence="5" type="ORF">LLEC1_03422</name>
</gene>
<evidence type="ECO:0000256" key="3">
    <source>
        <dbReference type="SAM" id="MobiDB-lite"/>
    </source>
</evidence>
<dbReference type="EMBL" id="LUKN01000892">
    <property type="protein sequence ID" value="OAR02019.1"/>
    <property type="molecule type" value="Genomic_DNA"/>
</dbReference>